<accession>A0A8S4QA76</accession>
<proteinExistence type="predicted"/>
<sequence>QQQTRAYNAADFNSNSIQMSDVYQRRFSLDNPMLCSSPFSTTDNVDDVWPSSAGALRTITRNIRTGMAQQQAMSPVLPDRTNVSQSQLQYMHDRKEMLRGLKPRYLQDSNDHRLSNVDDKWPIQTNPAGKAPLNNKRARRRSEGEVELRPGGQVISNYWTDNNVYF</sequence>
<evidence type="ECO:0000256" key="1">
    <source>
        <dbReference type="SAM" id="MobiDB-lite"/>
    </source>
</evidence>
<evidence type="ECO:0000313" key="3">
    <source>
        <dbReference type="Proteomes" id="UP000749559"/>
    </source>
</evidence>
<protein>
    <submittedName>
        <fullName evidence="2">Uncharacterized protein</fullName>
    </submittedName>
</protein>
<dbReference type="AlphaFoldDB" id="A0A8S4QA76"/>
<organism evidence="2 3">
    <name type="scientific">Owenia fusiformis</name>
    <name type="common">Polychaete worm</name>
    <dbReference type="NCBI Taxonomy" id="6347"/>
    <lineage>
        <taxon>Eukaryota</taxon>
        <taxon>Metazoa</taxon>
        <taxon>Spiralia</taxon>
        <taxon>Lophotrochozoa</taxon>
        <taxon>Annelida</taxon>
        <taxon>Polychaeta</taxon>
        <taxon>Sedentaria</taxon>
        <taxon>Canalipalpata</taxon>
        <taxon>Sabellida</taxon>
        <taxon>Oweniida</taxon>
        <taxon>Oweniidae</taxon>
        <taxon>Owenia</taxon>
    </lineage>
</organism>
<gene>
    <name evidence="2" type="ORF">OFUS_LOCUS26798</name>
</gene>
<dbReference type="Proteomes" id="UP000749559">
    <property type="component" value="Unassembled WGS sequence"/>
</dbReference>
<reference evidence="2" key="1">
    <citation type="submission" date="2022-03" db="EMBL/GenBank/DDBJ databases">
        <authorList>
            <person name="Martin C."/>
        </authorList>
    </citation>
    <scope>NUCLEOTIDE SEQUENCE</scope>
</reference>
<dbReference type="EMBL" id="CAIIXF020000302">
    <property type="protein sequence ID" value="CAH1803187.1"/>
    <property type="molecule type" value="Genomic_DNA"/>
</dbReference>
<feature type="region of interest" description="Disordered" evidence="1">
    <location>
        <begin position="116"/>
        <end position="145"/>
    </location>
</feature>
<name>A0A8S4QA76_OWEFU</name>
<comment type="caution">
    <text evidence="2">The sequence shown here is derived from an EMBL/GenBank/DDBJ whole genome shotgun (WGS) entry which is preliminary data.</text>
</comment>
<feature type="non-terminal residue" evidence="2">
    <location>
        <position position="1"/>
    </location>
</feature>
<keyword evidence="3" id="KW-1185">Reference proteome</keyword>
<evidence type="ECO:0000313" key="2">
    <source>
        <dbReference type="EMBL" id="CAH1803187.1"/>
    </source>
</evidence>